<evidence type="ECO:0000256" key="5">
    <source>
        <dbReference type="ARBA" id="ARBA00022989"/>
    </source>
</evidence>
<dbReference type="Pfam" id="PF00430">
    <property type="entry name" value="ATP-synt_B"/>
    <property type="match status" value="1"/>
</dbReference>
<evidence type="ECO:0000256" key="12">
    <source>
        <dbReference type="HAMAP-Rule" id="MF_01398"/>
    </source>
</evidence>
<dbReference type="CDD" id="cd06503">
    <property type="entry name" value="ATP-synt_Fo_b"/>
    <property type="match status" value="1"/>
</dbReference>
<gene>
    <name evidence="12" type="primary">atpF</name>
    <name evidence="15" type="ORF">HPC62_08600</name>
</gene>
<evidence type="ECO:0000256" key="10">
    <source>
        <dbReference type="ARBA" id="ARBA00025198"/>
    </source>
</evidence>
<feature type="coiled-coil region" evidence="14">
    <location>
        <begin position="56"/>
        <end position="111"/>
    </location>
</feature>
<keyword evidence="14" id="KW-0175">Coiled coil</keyword>
<evidence type="ECO:0000256" key="2">
    <source>
        <dbReference type="ARBA" id="ARBA00022547"/>
    </source>
</evidence>
<dbReference type="KEGG" id="theu:HPC62_08600"/>
<protein>
    <recommendedName>
        <fullName evidence="12">ATP synthase subunit b</fullName>
    </recommendedName>
    <alternativeName>
        <fullName evidence="12">ATP synthase F(0) sector subunit b</fullName>
    </alternativeName>
    <alternativeName>
        <fullName evidence="12">ATPase subunit I</fullName>
    </alternativeName>
    <alternativeName>
        <fullName evidence="12">F-type ATPase subunit b</fullName>
        <shortName evidence="12">F-ATPase subunit b</shortName>
    </alternativeName>
</protein>
<dbReference type="GO" id="GO:0045259">
    <property type="term" value="C:proton-transporting ATP synthase complex"/>
    <property type="evidence" value="ECO:0007669"/>
    <property type="project" value="UniProtKB-KW"/>
</dbReference>
<reference evidence="15 16" key="1">
    <citation type="submission" date="2020-05" db="EMBL/GenBank/DDBJ databases">
        <title>Complete genome sequence of of a novel Thermoleptolyngbya strain isolated from hot springs of Ganzi, Sichuan China.</title>
        <authorList>
            <person name="Tang J."/>
            <person name="Daroch M."/>
            <person name="Li L."/>
            <person name="Waleron K."/>
            <person name="Waleron M."/>
            <person name="Waleron M."/>
        </authorList>
    </citation>
    <scope>NUCLEOTIDE SEQUENCE [LARGE SCALE GENOMIC DNA]</scope>
    <source>
        <strain evidence="15 16">PKUAC-SCTA183</strain>
    </source>
</reference>
<dbReference type="Proteomes" id="UP000505210">
    <property type="component" value="Chromosome"/>
</dbReference>
<dbReference type="EMBL" id="CP053661">
    <property type="protein sequence ID" value="QKD82238.1"/>
    <property type="molecule type" value="Genomic_DNA"/>
</dbReference>
<keyword evidence="16" id="KW-1185">Reference proteome</keyword>
<keyword evidence="5 12" id="KW-1133">Transmembrane helix</keyword>
<accession>A0A6M8B6X7</accession>
<dbReference type="InterPro" id="IPR002146">
    <property type="entry name" value="ATP_synth_b/b'su_bac/chlpt"/>
</dbReference>
<dbReference type="PANTHER" id="PTHR34264:SF3">
    <property type="entry name" value="ATP SYNTHASE SUBUNIT B, CHLOROPLASTIC"/>
    <property type="match status" value="1"/>
</dbReference>
<comment type="function">
    <text evidence="12">Component of the F(0) channel, it forms part of the peripheral stalk, linking F(1) to F(0).</text>
</comment>
<keyword evidence="7 12" id="KW-0793">Thylakoid</keyword>
<evidence type="ECO:0000256" key="4">
    <source>
        <dbReference type="ARBA" id="ARBA00022781"/>
    </source>
</evidence>
<keyword evidence="4 12" id="KW-0375">Hydrogen ion transport</keyword>
<evidence type="ECO:0000256" key="1">
    <source>
        <dbReference type="ARBA" id="ARBA00022448"/>
    </source>
</evidence>
<evidence type="ECO:0000256" key="13">
    <source>
        <dbReference type="RuleBase" id="RU003848"/>
    </source>
</evidence>
<evidence type="ECO:0000256" key="6">
    <source>
        <dbReference type="ARBA" id="ARBA00023065"/>
    </source>
</evidence>
<name>A0A6M8B6X7_9CYAN</name>
<dbReference type="GO" id="GO:0046933">
    <property type="term" value="F:proton-transporting ATP synthase activity, rotational mechanism"/>
    <property type="evidence" value="ECO:0007669"/>
    <property type="project" value="UniProtKB-UniRule"/>
</dbReference>
<comment type="function">
    <text evidence="10 12">F(1)F(0) ATP synthase produces ATP from ADP in the presence of a proton or sodium gradient. F-type ATPases consist of two structural domains, F(1) containing the extramembraneous catalytic core and F(0) containing the membrane proton channel, linked together by a central stalk and a peripheral stalk. During catalysis, ATP synthesis in the catalytic domain of F(1) is coupled via a rotary mechanism of the central stalk subunits to proton translocation.</text>
</comment>
<comment type="similarity">
    <text evidence="12 13">Belongs to the ATPase B chain family.</text>
</comment>
<proteinExistence type="inferred from homology"/>
<organism evidence="15 16">
    <name type="scientific">Thermoleptolyngbya sichuanensis A183</name>
    <dbReference type="NCBI Taxonomy" id="2737172"/>
    <lineage>
        <taxon>Bacteria</taxon>
        <taxon>Bacillati</taxon>
        <taxon>Cyanobacteriota</taxon>
        <taxon>Cyanophyceae</taxon>
        <taxon>Oculatellales</taxon>
        <taxon>Oculatellaceae</taxon>
        <taxon>Thermoleptolyngbya</taxon>
        <taxon>Thermoleptolyngbya sichuanensis</taxon>
    </lineage>
</organism>
<dbReference type="NCBIfam" id="TIGR01144">
    <property type="entry name" value="ATP_synt_b"/>
    <property type="match status" value="1"/>
</dbReference>
<dbReference type="GO" id="GO:0012505">
    <property type="term" value="C:endomembrane system"/>
    <property type="evidence" value="ECO:0007669"/>
    <property type="project" value="UniProtKB-SubCell"/>
</dbReference>
<evidence type="ECO:0000313" key="16">
    <source>
        <dbReference type="Proteomes" id="UP000505210"/>
    </source>
</evidence>
<keyword evidence="9 12" id="KW-0066">ATP synthesis</keyword>
<dbReference type="AlphaFoldDB" id="A0A6M8B6X7"/>
<comment type="subcellular location">
    <subcellularLocation>
        <location evidence="12">Cellular thylakoid membrane</location>
        <topology evidence="12">Single-pass membrane protein</topology>
    </subcellularLocation>
    <subcellularLocation>
        <location evidence="11">Endomembrane system</location>
        <topology evidence="11">Single-pass membrane protein</topology>
    </subcellularLocation>
</comment>
<evidence type="ECO:0000256" key="8">
    <source>
        <dbReference type="ARBA" id="ARBA00023136"/>
    </source>
</evidence>
<comment type="subunit">
    <text evidence="12">F-type ATPases have 2 components, F(1) - the catalytic core - and F(0) - the membrane proton channel. F(1) has five subunits: alpha(3), beta(3), gamma(1), delta(1), epsilon(1). F(0) has four main subunits: a(1), b(1), b'(1) and c(10-14). The alpha and beta chains form an alternating ring which encloses part of the gamma chain. F(1) is attached to F(0) by a central stalk formed by the gamma and epsilon chains, while a peripheral stalk is formed by the delta, b and b' chains.</text>
</comment>
<keyword evidence="2 12" id="KW-0138">CF(0)</keyword>
<keyword evidence="1 12" id="KW-0813">Transport</keyword>
<dbReference type="SUPFAM" id="SSF81573">
    <property type="entry name" value="F1F0 ATP synthase subunit B, membrane domain"/>
    <property type="match status" value="1"/>
</dbReference>
<evidence type="ECO:0000256" key="14">
    <source>
        <dbReference type="SAM" id="Coils"/>
    </source>
</evidence>
<evidence type="ECO:0000256" key="3">
    <source>
        <dbReference type="ARBA" id="ARBA00022692"/>
    </source>
</evidence>
<dbReference type="NCBIfam" id="NF005606">
    <property type="entry name" value="PRK07352.1"/>
    <property type="match status" value="1"/>
</dbReference>
<keyword evidence="3 12" id="KW-0812">Transmembrane</keyword>
<evidence type="ECO:0000256" key="9">
    <source>
        <dbReference type="ARBA" id="ARBA00023310"/>
    </source>
</evidence>
<dbReference type="RefSeq" id="WP_172354849.1">
    <property type="nucleotide sequence ID" value="NZ_CP053661.1"/>
</dbReference>
<evidence type="ECO:0000256" key="11">
    <source>
        <dbReference type="ARBA" id="ARBA00037847"/>
    </source>
</evidence>
<dbReference type="InterPro" id="IPR005864">
    <property type="entry name" value="ATP_synth_F0_bsu_bac"/>
</dbReference>
<evidence type="ECO:0000313" key="15">
    <source>
        <dbReference type="EMBL" id="QKD82238.1"/>
    </source>
</evidence>
<keyword evidence="8 12" id="KW-0472">Membrane</keyword>
<dbReference type="PANTHER" id="PTHR34264">
    <property type="entry name" value="ATP SYNTHASE SUBUNIT B, CHLOROPLASTIC"/>
    <property type="match status" value="1"/>
</dbReference>
<keyword evidence="6 12" id="KW-0406">Ion transport</keyword>
<dbReference type="HAMAP" id="MF_01398">
    <property type="entry name" value="ATP_synth_b_bprime"/>
    <property type="match status" value="1"/>
</dbReference>
<dbReference type="GO" id="GO:0031676">
    <property type="term" value="C:plasma membrane-derived thylakoid membrane"/>
    <property type="evidence" value="ECO:0007669"/>
    <property type="project" value="UniProtKB-SubCell"/>
</dbReference>
<sequence length="184" mass="19420">MEILGSLLAIAATAGEAAEAAEEGGFGLNFDLLDTNLINLAIIIGVLVYFGRGFLGKTLSDRRAKIEASIKEAEQRKQEAAALLAEQQQKLAQAQEEAARIRSEAEAQAAAASAAILEQATQDVARMQAAADQDVAAEEQRVVNELRQRVAALALQQVEARLKGGLSENAQQQLIDRGIAALGG</sequence>
<feature type="transmembrane region" description="Helical" evidence="12">
    <location>
        <begin position="36"/>
        <end position="55"/>
    </location>
</feature>
<evidence type="ECO:0000256" key="7">
    <source>
        <dbReference type="ARBA" id="ARBA00023078"/>
    </source>
</evidence>
<dbReference type="InterPro" id="IPR028987">
    <property type="entry name" value="ATP_synth_B-like_membr_sf"/>
</dbReference>